<reference evidence="3" key="1">
    <citation type="submission" date="2025-08" db="UniProtKB">
        <authorList>
            <consortium name="RefSeq"/>
        </authorList>
    </citation>
    <scope>IDENTIFICATION</scope>
    <source>
        <tissue evidence="3">Liver</tissue>
    </source>
</reference>
<dbReference type="Proteomes" id="UP000886700">
    <property type="component" value="Unplaced"/>
</dbReference>
<feature type="compositionally biased region" description="Polar residues" evidence="1">
    <location>
        <begin position="285"/>
        <end position="295"/>
    </location>
</feature>
<dbReference type="GeneID" id="121139431"/>
<feature type="compositionally biased region" description="Low complexity" evidence="1">
    <location>
        <begin position="64"/>
        <end position="76"/>
    </location>
</feature>
<organism evidence="2 3">
    <name type="scientific">Mesocricetus auratus</name>
    <name type="common">Golden hamster</name>
    <dbReference type="NCBI Taxonomy" id="10036"/>
    <lineage>
        <taxon>Eukaryota</taxon>
        <taxon>Metazoa</taxon>
        <taxon>Chordata</taxon>
        <taxon>Craniata</taxon>
        <taxon>Vertebrata</taxon>
        <taxon>Euteleostomi</taxon>
        <taxon>Mammalia</taxon>
        <taxon>Eutheria</taxon>
        <taxon>Euarchontoglires</taxon>
        <taxon>Glires</taxon>
        <taxon>Rodentia</taxon>
        <taxon>Myomorpha</taxon>
        <taxon>Muroidea</taxon>
        <taxon>Cricetidae</taxon>
        <taxon>Cricetinae</taxon>
        <taxon>Mesocricetus</taxon>
    </lineage>
</organism>
<gene>
    <name evidence="3" type="primary">LOC121139431</name>
</gene>
<accession>A0ABM2X8U3</accession>
<sequence>MNNHRQKALIHSTWGPLPEASALTSRAGIPIPARTHGPAPLRAGTAPRLLSGQDLRAALAAAAPGSLGLGPGHAHPQGPPKPRDPIGQRIRAGPATPSAAPSLERVPAAPRAAAQGSGAALRHHLLTLSGKRGVRGAGAPLQAAPPRPAHLQRPRGDAASQPGTAAASRRAQELAGPRPPVGTPSGCPRGVTRAAHLAAGPPSPRLRGCEPPGSPSVRPSVPGQRRGLTAAGPTPRASPANGARPASPAAAAPPHAPLLPRPCRVPPTGGEGQGRLARACARAASPSNAQTTSRSHPPGAPRRAEAGGAAAAASLELSATAGGEICSKFSFRSE</sequence>
<feature type="compositionally biased region" description="Low complexity" evidence="1">
    <location>
        <begin position="107"/>
        <end position="118"/>
    </location>
</feature>
<proteinExistence type="predicted"/>
<feature type="region of interest" description="Disordered" evidence="1">
    <location>
        <begin position="64"/>
        <end position="118"/>
    </location>
</feature>
<keyword evidence="2" id="KW-1185">Reference proteome</keyword>
<evidence type="ECO:0000313" key="3">
    <source>
        <dbReference type="RefSeq" id="XP_040599249.1"/>
    </source>
</evidence>
<feature type="compositionally biased region" description="Pro residues" evidence="1">
    <location>
        <begin position="254"/>
        <end position="265"/>
    </location>
</feature>
<protein>
    <submittedName>
        <fullName evidence="3">Translation initiation factor IF-2-like</fullName>
    </submittedName>
</protein>
<feature type="compositionally biased region" description="Low complexity" evidence="1">
    <location>
        <begin position="235"/>
        <end position="253"/>
    </location>
</feature>
<feature type="compositionally biased region" description="Low complexity" evidence="1">
    <location>
        <begin position="215"/>
        <end position="226"/>
    </location>
</feature>
<name>A0ABM2X8U3_MESAU</name>
<evidence type="ECO:0000256" key="1">
    <source>
        <dbReference type="SAM" id="MobiDB-lite"/>
    </source>
</evidence>
<evidence type="ECO:0000313" key="2">
    <source>
        <dbReference type="Proteomes" id="UP000886700"/>
    </source>
</evidence>
<feature type="region of interest" description="Disordered" evidence="1">
    <location>
        <begin position="136"/>
        <end position="308"/>
    </location>
</feature>
<dbReference type="RefSeq" id="XP_040599249.1">
    <property type="nucleotide sequence ID" value="XM_040743315.1"/>
</dbReference>